<proteinExistence type="predicted"/>
<dbReference type="RefSeq" id="WP_265679735.1">
    <property type="nucleotide sequence ID" value="NZ_CP120863.1"/>
</dbReference>
<name>A0ABY8F8D4_9HYPH</name>
<gene>
    <name evidence="2" type="ORF">K1718_03465</name>
</gene>
<evidence type="ECO:0000313" key="2">
    <source>
        <dbReference type="EMBL" id="WFE90422.1"/>
    </source>
</evidence>
<dbReference type="Pfam" id="PF13480">
    <property type="entry name" value="Acetyltransf_6"/>
    <property type="match status" value="1"/>
</dbReference>
<accession>A0ABY8F8D4</accession>
<dbReference type="SUPFAM" id="SSF55729">
    <property type="entry name" value="Acyl-CoA N-acyltransferases (Nat)"/>
    <property type="match status" value="1"/>
</dbReference>
<dbReference type="InterPro" id="IPR016181">
    <property type="entry name" value="Acyl_CoA_acyltransferase"/>
</dbReference>
<dbReference type="GO" id="GO:0016746">
    <property type="term" value="F:acyltransferase activity"/>
    <property type="evidence" value="ECO:0007669"/>
    <property type="project" value="UniProtKB-KW"/>
</dbReference>
<dbReference type="EMBL" id="CP120863">
    <property type="protein sequence ID" value="WFE90422.1"/>
    <property type="molecule type" value="Genomic_DNA"/>
</dbReference>
<dbReference type="InterPro" id="IPR038740">
    <property type="entry name" value="BioF2-like_GNAT_dom"/>
</dbReference>
<dbReference type="Proteomes" id="UP001209803">
    <property type="component" value="Chromosome"/>
</dbReference>
<keyword evidence="2" id="KW-0808">Transferase</keyword>
<evidence type="ECO:0000259" key="1">
    <source>
        <dbReference type="Pfam" id="PF13480"/>
    </source>
</evidence>
<keyword evidence="2" id="KW-0012">Acyltransferase</keyword>
<keyword evidence="3" id="KW-1185">Reference proteome</keyword>
<feature type="domain" description="BioF2-like acetyltransferase" evidence="1">
    <location>
        <begin position="179"/>
        <end position="312"/>
    </location>
</feature>
<evidence type="ECO:0000313" key="3">
    <source>
        <dbReference type="Proteomes" id="UP001209803"/>
    </source>
</evidence>
<protein>
    <submittedName>
        <fullName evidence="2">GNAT family N-acetyltransferase</fullName>
        <ecNumber evidence="2">2.3.1.-</ecNumber>
    </submittedName>
</protein>
<organism evidence="2 3">
    <name type="scientific">Roseibium porphyridii</name>
    <dbReference type="NCBI Taxonomy" id="2866279"/>
    <lineage>
        <taxon>Bacteria</taxon>
        <taxon>Pseudomonadati</taxon>
        <taxon>Pseudomonadota</taxon>
        <taxon>Alphaproteobacteria</taxon>
        <taxon>Hyphomicrobiales</taxon>
        <taxon>Stappiaceae</taxon>
        <taxon>Roseibium</taxon>
    </lineage>
</organism>
<dbReference type="EC" id="2.3.1.-" evidence="2"/>
<sequence length="376" mass="41462">MISDQTAAQQYQILEFDPLSATVPEANWRQLAKLSIDPNPFFGPEFLKPFLEHTANRAVRLVVVREKQKQHWLAAAPVGRRRLGIAFPVTSTWATEYSPLGTPLLHPDASQGAIAAFLHAMGGSKSVLAFPYLPLHSASADRLRSAMAERYRSTTCATRAAHAAGETGNQQLESAYSGKRRKEMRRLLRRLDDHGTTRFSSLSGHEAVQGFESFLHLEAKGWKGRAGTALLSTPETAAFARAAIANRSAEDGVRIDQLWAGNTLVAALVLFVEGGAVFSWKIAFDEEFARYSPGAQIAVHAFRENLKLNGFKGADSLAIPGHTMIEPLWRGRLETCTLLYSGGAFSAQLCALCQADLELEQRLRRLVRQLKKRVRP</sequence>
<reference evidence="2 3" key="1">
    <citation type="submission" date="2023-03" db="EMBL/GenBank/DDBJ databases">
        <title>Roseibium porphyridii sp. nov. and Roseibium rhodosorbium sp. nov. isolated from marine algae, Porphyridium cruentum and Rhodosorus marinus, respectively.</title>
        <authorList>
            <person name="Lee M.W."/>
            <person name="Choi B.J."/>
            <person name="Lee J.K."/>
            <person name="Choi D.G."/>
            <person name="Baek J.H."/>
            <person name="Bayburt H."/>
            <person name="Kim J.M."/>
            <person name="Han D.M."/>
            <person name="Kim K.H."/>
            <person name="Jeon C.O."/>
        </authorList>
    </citation>
    <scope>NUCLEOTIDE SEQUENCE [LARGE SCALE GENOMIC DNA]</scope>
    <source>
        <strain evidence="2 3">KMA01</strain>
    </source>
</reference>